<dbReference type="SUPFAM" id="SSF63825">
    <property type="entry name" value="YWTD domain"/>
    <property type="match status" value="2"/>
</dbReference>
<proteinExistence type="predicted"/>
<evidence type="ECO:0000313" key="1">
    <source>
        <dbReference type="EMBL" id="SVA67887.1"/>
    </source>
</evidence>
<dbReference type="PANTHER" id="PTHR24104">
    <property type="entry name" value="E3 UBIQUITIN-PROTEIN LIGASE NHLRC1-RELATED"/>
    <property type="match status" value="1"/>
</dbReference>
<dbReference type="Gene3D" id="2.120.10.30">
    <property type="entry name" value="TolB, C-terminal domain"/>
    <property type="match status" value="3"/>
</dbReference>
<dbReference type="AlphaFoldDB" id="A0A381XUJ5"/>
<organism evidence="1">
    <name type="scientific">marine metagenome</name>
    <dbReference type="NCBI Taxonomy" id="408172"/>
    <lineage>
        <taxon>unclassified sequences</taxon>
        <taxon>metagenomes</taxon>
        <taxon>ecological metagenomes</taxon>
    </lineage>
</organism>
<gene>
    <name evidence="1" type="ORF">METZ01_LOCUS120741</name>
</gene>
<dbReference type="GO" id="GO:0061630">
    <property type="term" value="F:ubiquitin protein ligase activity"/>
    <property type="evidence" value="ECO:0007669"/>
    <property type="project" value="TreeGrafter"/>
</dbReference>
<evidence type="ECO:0008006" key="2">
    <source>
        <dbReference type="Google" id="ProtNLM"/>
    </source>
</evidence>
<dbReference type="GO" id="GO:0043161">
    <property type="term" value="P:proteasome-mediated ubiquitin-dependent protein catabolic process"/>
    <property type="evidence" value="ECO:0007669"/>
    <property type="project" value="TreeGrafter"/>
</dbReference>
<sequence>MGSVALDRVNNRIFVPDQRNGRVVVFPMNEQGGPAFPYASNVLGKNTLISRYTPNTEASETQTLHTSGGTSYDAANDRLFVFDNPSGGYLSGTRGLVFDATPDGLTDGQAANRILIQPDFHSRETGLSENRLSRAGGHVLDEANQRLFISDAGNNRVLVFDVTADGLQNDPDAYAVIGQSNFSSNEPGLGPSNLSGPAGLVYDTENERLFVGDDGNQRVLVFDVTPENLETGMTASGVIGQRDFESRQPRTDPTQFSPGNMSFDPRYQRLFVVDDWRAEHQSNSRILVFDVHPDRMARMPEASHVIGQPDFNTFERLVSRNRFMLAKIGPNSVDPDRQLLYVVEGYLGGNRVTTFDIHPDRLRNGADALHVFGQVDEAGNPDFQARAANAQINGRVGARVRAVVLDKVDHRLFVTDGYNNRVLVFQLDRWDRVLEREATWVIGQPSVNVSELVAVSRRTVQIPLALEYDEAEKHLFVADGWGNRVMVFDVHPDRLANHPEALYALGQQDFESITRRTTQDGFDMDIRLFRGITPSAGRIVGLAIDQANRRLFVSDANNSRVMVFDIAPERLRTGAPAIMVLGQPDFVTSEERTGRNGMNNPGEIYYDDDYHRVFVNDVYNNRILVFDARPEVLTNGMAASHVIGQPDFGSTMPRRTRRGLNQADGLALDLGQQKLFVTDLRNDRLLVFDVHPDRLENYPEAIGLLGQENYESRGAPFSRANQLYSARGIEFDEEYQRLWVTDSFWERLLVFDFPLAEKAFDVAPTSMQTFGTIDEGESETDARLAGYAVVEVEGGPSGAAPQPVMIYSRTRLFLDKASERESR</sequence>
<dbReference type="GO" id="GO:0000209">
    <property type="term" value="P:protein polyubiquitination"/>
    <property type="evidence" value="ECO:0007669"/>
    <property type="project" value="TreeGrafter"/>
</dbReference>
<feature type="non-terminal residue" evidence="1">
    <location>
        <position position="823"/>
    </location>
</feature>
<dbReference type="EMBL" id="UINC01016277">
    <property type="protein sequence ID" value="SVA67887.1"/>
    <property type="molecule type" value="Genomic_DNA"/>
</dbReference>
<dbReference type="InterPro" id="IPR011042">
    <property type="entry name" value="6-blade_b-propeller_TolB-like"/>
</dbReference>
<protein>
    <recommendedName>
        <fullName evidence="2">SMP-30/Gluconolactonase/LRE-like region domain-containing protein</fullName>
    </recommendedName>
</protein>
<reference evidence="1" key="1">
    <citation type="submission" date="2018-05" db="EMBL/GenBank/DDBJ databases">
        <authorList>
            <person name="Lanie J.A."/>
            <person name="Ng W.-L."/>
            <person name="Kazmierczak K.M."/>
            <person name="Andrzejewski T.M."/>
            <person name="Davidsen T.M."/>
            <person name="Wayne K.J."/>
            <person name="Tettelin H."/>
            <person name="Glass J.I."/>
            <person name="Rusch D."/>
            <person name="Podicherti R."/>
            <person name="Tsui H.-C.T."/>
            <person name="Winkler M.E."/>
        </authorList>
    </citation>
    <scope>NUCLEOTIDE SEQUENCE</scope>
</reference>
<dbReference type="GO" id="GO:0008270">
    <property type="term" value="F:zinc ion binding"/>
    <property type="evidence" value="ECO:0007669"/>
    <property type="project" value="UniProtKB-KW"/>
</dbReference>
<accession>A0A381XUJ5</accession>
<dbReference type="InterPro" id="IPR050952">
    <property type="entry name" value="TRIM-NHL_E3_ligases"/>
</dbReference>
<dbReference type="PANTHER" id="PTHR24104:SF25">
    <property type="entry name" value="PROTEIN LIN-41"/>
    <property type="match status" value="1"/>
</dbReference>
<name>A0A381XUJ5_9ZZZZ</name>